<sequence length="122" mass="12826">MRVRALPAFRWLLALSLALGAIWHPVLTAVGEMHEAAHTWSGAHAVLMTSHAAADESALGKSLHQLHQLAHCCAHAVAAPAMTWAPPPAPQQQAVEPHAVETVPTGPLVDPFRPPIAGQALA</sequence>
<dbReference type="AlphaFoldDB" id="A0AAQ0YWJ1"/>
<comment type="caution">
    <text evidence="1">The sequence shown here is derived from an EMBL/GenBank/DDBJ whole genome shotgun (WGS) entry which is preliminary data.</text>
</comment>
<gene>
    <name evidence="1" type="ORF">DB769_08895</name>
</gene>
<proteinExistence type="predicted"/>
<organism evidence="1 2">
    <name type="scientific">Xanthomonas perforans</name>
    <dbReference type="NCBI Taxonomy" id="442694"/>
    <lineage>
        <taxon>Bacteria</taxon>
        <taxon>Pseudomonadati</taxon>
        <taxon>Pseudomonadota</taxon>
        <taxon>Gammaproteobacteria</taxon>
        <taxon>Lysobacterales</taxon>
        <taxon>Lysobacteraceae</taxon>
        <taxon>Xanthomonas</taxon>
    </lineage>
</organism>
<evidence type="ECO:0000313" key="1">
    <source>
        <dbReference type="EMBL" id="RXD54491.1"/>
    </source>
</evidence>
<accession>A0AAQ0YWJ1</accession>
<evidence type="ECO:0008006" key="3">
    <source>
        <dbReference type="Google" id="ProtNLM"/>
    </source>
</evidence>
<reference evidence="1 2" key="1">
    <citation type="submission" date="2018-02" db="EMBL/GenBank/DDBJ databases">
        <title>Characterization of Xanthomonas diversity in transplant houses and field plants.</title>
        <authorList>
            <person name="Abrahamian P."/>
            <person name="Timilsina S."/>
            <person name="Minsavage G.V."/>
            <person name="Goss E.M."/>
            <person name="Jones J.B."/>
            <person name="Vallad G.E."/>
        </authorList>
    </citation>
    <scope>NUCLEOTIDE SEQUENCE [LARGE SCALE GENOMIC DNA]</scope>
    <source>
        <strain evidence="1 2">GEV2132</strain>
    </source>
</reference>
<protein>
    <recommendedName>
        <fullName evidence="3">DUF2946 domain-containing protein</fullName>
    </recommendedName>
</protein>
<evidence type="ECO:0000313" key="2">
    <source>
        <dbReference type="Proteomes" id="UP000289372"/>
    </source>
</evidence>
<dbReference type="EMBL" id="PUUL01000044">
    <property type="protein sequence ID" value="RXD54491.1"/>
    <property type="molecule type" value="Genomic_DNA"/>
</dbReference>
<dbReference type="Proteomes" id="UP000289372">
    <property type="component" value="Unassembled WGS sequence"/>
</dbReference>
<name>A0AAQ0YWJ1_XANPE</name>